<sequence length="184" mass="20282">MLFRLALIVLILIVLSEITLIAVNSQNLAGYEVPIFADVNSTSNYLLLVLMARNAFIKISIVITNPSNTSIAIYLPNETTMILNPGDSAELTNLFPPSAYFAYSCEEYTTLLGVNGTVTIGYTYISGKTNPVIIRYVYTPTYVHDVQDIIKSLSCARGYYIIISTSNGKPASFIIDIKYVVMLV</sequence>
<evidence type="ECO:0000313" key="1">
    <source>
        <dbReference type="EMBL" id="ADY01109.1"/>
    </source>
</evidence>
<dbReference type="Proteomes" id="UP000007485">
    <property type="component" value="Chromosome"/>
</dbReference>
<dbReference type="EMBL" id="CP002529">
    <property type="protein sequence ID" value="ADY01109.1"/>
    <property type="molecule type" value="Genomic_DNA"/>
</dbReference>
<dbReference type="STRING" id="985053.VMUT_0899"/>
<gene>
    <name evidence="1" type="ordered locus">VMUT_0899</name>
</gene>
<proteinExistence type="predicted"/>
<dbReference type="KEGG" id="vmo:VMUT_0899"/>
<dbReference type="HOGENOM" id="CLU_1465198_0_0_2"/>
<keyword evidence="2" id="KW-1185">Reference proteome</keyword>
<dbReference type="AlphaFoldDB" id="F0QWZ1"/>
<name>F0QWZ1_VULM7</name>
<protein>
    <submittedName>
        <fullName evidence="1">Uncharacterized protein</fullName>
    </submittedName>
</protein>
<organism evidence="1 2">
    <name type="scientific">Vulcanisaeta moutnovskia (strain 768-28)</name>
    <dbReference type="NCBI Taxonomy" id="985053"/>
    <lineage>
        <taxon>Archaea</taxon>
        <taxon>Thermoproteota</taxon>
        <taxon>Thermoprotei</taxon>
        <taxon>Thermoproteales</taxon>
        <taxon>Thermoproteaceae</taxon>
        <taxon>Vulcanisaeta</taxon>
    </lineage>
</organism>
<reference evidence="1 2" key="1">
    <citation type="journal article" date="2011" name="J. Bacteriol.">
        <title>Complete genome sequence of 'Vulcanisaeta moutnovskia' strain 768-28, a novel member of the hyperthermophilic crenarchaeal genus vulcanisaeta.</title>
        <authorList>
            <person name="Gumerov V.M."/>
            <person name="Mardanov A.V."/>
            <person name="Beletsky A.V."/>
            <person name="Prokofeva M.I."/>
            <person name="Bonch-Osmolovskaya E.A."/>
            <person name="Ravin N.V."/>
            <person name="Skryabin K.G."/>
        </authorList>
    </citation>
    <scope>NUCLEOTIDE SEQUENCE [LARGE SCALE GENOMIC DNA]</scope>
    <source>
        <strain evidence="1 2">768-28</strain>
    </source>
</reference>
<accession>F0QWZ1</accession>
<dbReference type="eggNOG" id="arCOG13755">
    <property type="taxonomic scope" value="Archaea"/>
</dbReference>
<evidence type="ECO:0000313" key="2">
    <source>
        <dbReference type="Proteomes" id="UP000007485"/>
    </source>
</evidence>